<gene>
    <name evidence="2" type="ORF">I3842_08G040600</name>
</gene>
<reference evidence="2" key="1">
    <citation type="submission" date="2021-01" db="EMBL/GenBank/DDBJ databases">
        <authorList>
            <person name="Lovell J.T."/>
            <person name="Bentley N."/>
            <person name="Bhattarai G."/>
            <person name="Jenkins J.W."/>
            <person name="Sreedasyam A."/>
            <person name="Alarcon Y."/>
            <person name="Bock C."/>
            <person name="Boston L."/>
            <person name="Carlson J."/>
            <person name="Cervantes K."/>
            <person name="Clermont K."/>
            <person name="Krom N."/>
            <person name="Kubenka K."/>
            <person name="Mamidi S."/>
            <person name="Mattison C."/>
            <person name="Monteros M."/>
            <person name="Pisani C."/>
            <person name="Plott C."/>
            <person name="Rajasekar S."/>
            <person name="Rhein H.S."/>
            <person name="Rohla C."/>
            <person name="Song M."/>
            <person name="Hilaire R.S."/>
            <person name="Shu S."/>
            <person name="Wells L."/>
            <person name="Wang X."/>
            <person name="Webber J."/>
            <person name="Heerema R.J."/>
            <person name="Klein P."/>
            <person name="Conner P."/>
            <person name="Grauke L."/>
            <person name="Grimwood J."/>
            <person name="Schmutz J."/>
            <person name="Randall J.J."/>
        </authorList>
    </citation>
    <scope>NUCLEOTIDE SEQUENCE</scope>
    <source>
        <tissue evidence="2">Leaf</tissue>
    </source>
</reference>
<feature type="signal peptide" evidence="1">
    <location>
        <begin position="1"/>
        <end position="24"/>
    </location>
</feature>
<evidence type="ECO:0000256" key="1">
    <source>
        <dbReference type="SAM" id="SignalP"/>
    </source>
</evidence>
<evidence type="ECO:0000313" key="3">
    <source>
        <dbReference type="Proteomes" id="UP000811246"/>
    </source>
</evidence>
<comment type="caution">
    <text evidence="2">The sequence shown here is derived from an EMBL/GenBank/DDBJ whole genome shotgun (WGS) entry which is preliminary data.</text>
</comment>
<dbReference type="CDD" id="cd22269">
    <property type="entry name" value="DPBB_EG45-like"/>
    <property type="match status" value="1"/>
</dbReference>
<dbReference type="Proteomes" id="UP000811246">
    <property type="component" value="Chromosome 8"/>
</dbReference>
<accession>A0A922E8I9</accession>
<sequence length="102" mass="10987">MGVVFRGLIMVTIAICLMSVAANAAQGTSSYYTSPYLPSTCYGNKDSGVMIAKVSDVLWNNQAGCGKKHRVRCIGATHGGRTRRPSWVAASCIKRKTIIFTN</sequence>
<dbReference type="EMBL" id="CM031832">
    <property type="protein sequence ID" value="KAG6698863.1"/>
    <property type="molecule type" value="Genomic_DNA"/>
</dbReference>
<protein>
    <submittedName>
        <fullName evidence="2">Uncharacterized protein</fullName>
    </submittedName>
</protein>
<keyword evidence="1" id="KW-0732">Signal</keyword>
<evidence type="ECO:0000313" key="2">
    <source>
        <dbReference type="EMBL" id="KAG6698863.1"/>
    </source>
</evidence>
<feature type="chain" id="PRO_5037919497" evidence="1">
    <location>
        <begin position="25"/>
        <end position="102"/>
    </location>
</feature>
<dbReference type="PANTHER" id="PTHR47295:SF5">
    <property type="entry name" value="EG45-LIKE DOMAIN CONTAINING PROTEIN 2"/>
    <property type="match status" value="1"/>
</dbReference>
<dbReference type="PANTHER" id="PTHR47295">
    <property type="entry name" value="EG45-LIKE DOMAIN CONTAINING PROTEIN 1-RELATED"/>
    <property type="match status" value="1"/>
</dbReference>
<dbReference type="GO" id="GO:0009627">
    <property type="term" value="P:systemic acquired resistance"/>
    <property type="evidence" value="ECO:0007669"/>
    <property type="project" value="InterPro"/>
</dbReference>
<dbReference type="AlphaFoldDB" id="A0A922E8I9"/>
<organism evidence="2 3">
    <name type="scientific">Carya illinoinensis</name>
    <name type="common">Pecan</name>
    <dbReference type="NCBI Taxonomy" id="32201"/>
    <lineage>
        <taxon>Eukaryota</taxon>
        <taxon>Viridiplantae</taxon>
        <taxon>Streptophyta</taxon>
        <taxon>Embryophyta</taxon>
        <taxon>Tracheophyta</taxon>
        <taxon>Spermatophyta</taxon>
        <taxon>Magnoliopsida</taxon>
        <taxon>eudicotyledons</taxon>
        <taxon>Gunneridae</taxon>
        <taxon>Pentapetalae</taxon>
        <taxon>rosids</taxon>
        <taxon>fabids</taxon>
        <taxon>Fagales</taxon>
        <taxon>Juglandaceae</taxon>
        <taxon>Carya</taxon>
    </lineage>
</organism>
<dbReference type="InterPro" id="IPR044206">
    <property type="entry name" value="EGC1/2"/>
</dbReference>
<proteinExistence type="predicted"/>
<dbReference type="GO" id="GO:0048046">
    <property type="term" value="C:apoplast"/>
    <property type="evidence" value="ECO:0007669"/>
    <property type="project" value="InterPro"/>
</dbReference>
<name>A0A922E8I9_CARIL</name>